<name>A0ABT2YBE8_9BURK</name>
<dbReference type="SMART" id="SM00387">
    <property type="entry name" value="HATPase_c"/>
    <property type="match status" value="1"/>
</dbReference>
<dbReference type="Gene3D" id="1.10.287.130">
    <property type="match status" value="1"/>
</dbReference>
<dbReference type="InterPro" id="IPR001789">
    <property type="entry name" value="Sig_transdc_resp-reg_receiver"/>
</dbReference>
<dbReference type="SUPFAM" id="SSF47384">
    <property type="entry name" value="Homodimeric domain of signal transducing histidine kinase"/>
    <property type="match status" value="1"/>
</dbReference>
<feature type="transmembrane region" description="Helical" evidence="7">
    <location>
        <begin position="89"/>
        <end position="108"/>
    </location>
</feature>
<organism evidence="10 11">
    <name type="scientific">Roseateles oligotrophus</name>
    <dbReference type="NCBI Taxonomy" id="1769250"/>
    <lineage>
        <taxon>Bacteria</taxon>
        <taxon>Pseudomonadati</taxon>
        <taxon>Pseudomonadota</taxon>
        <taxon>Betaproteobacteria</taxon>
        <taxon>Burkholderiales</taxon>
        <taxon>Sphaerotilaceae</taxon>
        <taxon>Roseateles</taxon>
    </lineage>
</organism>
<dbReference type="GO" id="GO:0016301">
    <property type="term" value="F:kinase activity"/>
    <property type="evidence" value="ECO:0007669"/>
    <property type="project" value="UniProtKB-KW"/>
</dbReference>
<dbReference type="SMART" id="SM00448">
    <property type="entry name" value="REC"/>
    <property type="match status" value="1"/>
</dbReference>
<dbReference type="SMART" id="SM00388">
    <property type="entry name" value="HisKA"/>
    <property type="match status" value="1"/>
</dbReference>
<feature type="transmembrane region" description="Helical" evidence="7">
    <location>
        <begin position="27"/>
        <end position="44"/>
    </location>
</feature>
<dbReference type="CDD" id="cd00082">
    <property type="entry name" value="HisKA"/>
    <property type="match status" value="1"/>
</dbReference>
<dbReference type="PANTHER" id="PTHR43047">
    <property type="entry name" value="TWO-COMPONENT HISTIDINE PROTEIN KINASE"/>
    <property type="match status" value="1"/>
</dbReference>
<reference evidence="10 11" key="1">
    <citation type="submission" date="2021-11" db="EMBL/GenBank/DDBJ databases">
        <authorList>
            <person name="Liang Q."/>
            <person name="Mou H."/>
            <person name="Liu Z."/>
        </authorList>
    </citation>
    <scope>NUCLEOTIDE SEQUENCE [LARGE SCALE GENOMIC DNA]</scope>
    <source>
        <strain evidence="10 11">CHU3</strain>
    </source>
</reference>
<keyword evidence="7" id="KW-1133">Transmembrane helix</keyword>
<feature type="domain" description="Histidine kinase" evidence="8">
    <location>
        <begin position="229"/>
        <end position="443"/>
    </location>
</feature>
<evidence type="ECO:0000256" key="7">
    <source>
        <dbReference type="SAM" id="Phobius"/>
    </source>
</evidence>
<accession>A0ABT2YBE8</accession>
<dbReference type="RefSeq" id="WP_263570131.1">
    <property type="nucleotide sequence ID" value="NZ_JAJIRN010000002.1"/>
</dbReference>
<gene>
    <name evidence="10" type="ORF">LNV07_05345</name>
</gene>
<dbReference type="EMBL" id="JAJIRN010000002">
    <property type="protein sequence ID" value="MCV2367515.1"/>
    <property type="molecule type" value="Genomic_DNA"/>
</dbReference>
<evidence type="ECO:0000313" key="10">
    <source>
        <dbReference type="EMBL" id="MCV2367515.1"/>
    </source>
</evidence>
<dbReference type="Gene3D" id="3.40.50.2300">
    <property type="match status" value="1"/>
</dbReference>
<dbReference type="InterPro" id="IPR004358">
    <property type="entry name" value="Sig_transdc_His_kin-like_C"/>
</dbReference>
<evidence type="ECO:0000256" key="1">
    <source>
        <dbReference type="ARBA" id="ARBA00000085"/>
    </source>
</evidence>
<evidence type="ECO:0000256" key="3">
    <source>
        <dbReference type="ARBA" id="ARBA00022553"/>
    </source>
</evidence>
<dbReference type="PANTHER" id="PTHR43047:SF9">
    <property type="entry name" value="HISTIDINE KINASE"/>
    <property type="match status" value="1"/>
</dbReference>
<dbReference type="PROSITE" id="PS50109">
    <property type="entry name" value="HIS_KIN"/>
    <property type="match status" value="1"/>
</dbReference>
<evidence type="ECO:0000256" key="5">
    <source>
        <dbReference type="ARBA" id="ARBA00022777"/>
    </source>
</evidence>
<proteinExistence type="predicted"/>
<keyword evidence="7" id="KW-0812">Transmembrane</keyword>
<dbReference type="InterPro" id="IPR036097">
    <property type="entry name" value="HisK_dim/P_sf"/>
</dbReference>
<evidence type="ECO:0000256" key="4">
    <source>
        <dbReference type="ARBA" id="ARBA00022679"/>
    </source>
</evidence>
<dbReference type="Pfam" id="PF00072">
    <property type="entry name" value="Response_reg"/>
    <property type="match status" value="1"/>
</dbReference>
<dbReference type="InterPro" id="IPR036890">
    <property type="entry name" value="HATPase_C_sf"/>
</dbReference>
<evidence type="ECO:0000259" key="8">
    <source>
        <dbReference type="PROSITE" id="PS50109"/>
    </source>
</evidence>
<dbReference type="InterPro" id="IPR003594">
    <property type="entry name" value="HATPase_dom"/>
</dbReference>
<keyword evidence="4" id="KW-0808">Transferase</keyword>
<feature type="domain" description="Response regulatory" evidence="9">
    <location>
        <begin position="463"/>
        <end position="577"/>
    </location>
</feature>
<evidence type="ECO:0000313" key="11">
    <source>
        <dbReference type="Proteomes" id="UP001209701"/>
    </source>
</evidence>
<dbReference type="SUPFAM" id="SSF52172">
    <property type="entry name" value="CheY-like"/>
    <property type="match status" value="1"/>
</dbReference>
<dbReference type="PRINTS" id="PR00344">
    <property type="entry name" value="BCTRLSENSOR"/>
</dbReference>
<keyword evidence="7" id="KW-0472">Membrane</keyword>
<evidence type="ECO:0000256" key="6">
    <source>
        <dbReference type="PROSITE-ProRule" id="PRU00169"/>
    </source>
</evidence>
<dbReference type="Pfam" id="PF02518">
    <property type="entry name" value="HATPase_c"/>
    <property type="match status" value="1"/>
</dbReference>
<keyword evidence="11" id="KW-1185">Reference proteome</keyword>
<keyword evidence="3 6" id="KW-0597">Phosphoprotein</keyword>
<dbReference type="Pfam" id="PF00512">
    <property type="entry name" value="HisKA"/>
    <property type="match status" value="1"/>
</dbReference>
<feature type="transmembrane region" description="Helical" evidence="7">
    <location>
        <begin position="50"/>
        <end position="68"/>
    </location>
</feature>
<keyword evidence="5 10" id="KW-0418">Kinase</keyword>
<comment type="catalytic activity">
    <reaction evidence="1">
        <text>ATP + protein L-histidine = ADP + protein N-phospho-L-histidine.</text>
        <dbReference type="EC" id="2.7.13.3"/>
    </reaction>
</comment>
<feature type="transmembrane region" description="Helical" evidence="7">
    <location>
        <begin position="114"/>
        <end position="143"/>
    </location>
</feature>
<dbReference type="InterPro" id="IPR003661">
    <property type="entry name" value="HisK_dim/P_dom"/>
</dbReference>
<sequence>MARGSLAEQAAVDEELLRLLARQSRRLPYPVGVSALVIAAMAWGSVPHGWVLGWISLVFSVLAFRRWALQRLAVPQHRPARKRLRWASGLSALNGIVYSASVAFVPFLSDYERMVQTILLLGLCAGSVATTAGYWPVLLSFLLPLSLSNSLAWSLGGGGQRPVTWLELALAGLILAFAWILAGMARDAYRIFVDSVLIRHQQASSNQQLSLALERAESAISAKTRFLAAASHDLRQPMHTLSLFGAALMRRPLDDVSTGIVRSMNLAVQSLAAQMDVLLDISKLDAGVVQVKPRVFGLQLWLARLCQEMQAAANGKGLALELGCPADAFVETDPVLLERVLRNLIDNAIKYTDQGHISVMVERDEAVWRVCICDTGRGIAADEQARIFEEFYQVGNPERDRANGLGLGLSIVARLVDLLDLHLGLSSVLGQGCRFSLGLEAAELGLAPDEAGEPSAGQLPHLHVLVLDDEAPVREAMAALLQGYGCDVTAVGSTREAILQSLMRRPDIVLSDLRLRGADDGISALRSLRSALPGLPAVLITGDTAPERLREAHAAGLVLLHKPVLEAQLLGAIRTALAEQTKSASPDSQLNI</sequence>
<dbReference type="CDD" id="cd00156">
    <property type="entry name" value="REC"/>
    <property type="match status" value="1"/>
</dbReference>
<evidence type="ECO:0000256" key="2">
    <source>
        <dbReference type="ARBA" id="ARBA00012438"/>
    </source>
</evidence>
<dbReference type="SUPFAM" id="SSF55874">
    <property type="entry name" value="ATPase domain of HSP90 chaperone/DNA topoisomerase II/histidine kinase"/>
    <property type="match status" value="1"/>
</dbReference>
<dbReference type="Proteomes" id="UP001209701">
    <property type="component" value="Unassembled WGS sequence"/>
</dbReference>
<dbReference type="InterPro" id="IPR011006">
    <property type="entry name" value="CheY-like_superfamily"/>
</dbReference>
<feature type="modified residue" description="4-aspartylphosphate" evidence="6">
    <location>
        <position position="512"/>
    </location>
</feature>
<comment type="caution">
    <text evidence="10">The sequence shown here is derived from an EMBL/GenBank/DDBJ whole genome shotgun (WGS) entry which is preliminary data.</text>
</comment>
<dbReference type="PROSITE" id="PS50110">
    <property type="entry name" value="RESPONSE_REGULATORY"/>
    <property type="match status" value="1"/>
</dbReference>
<dbReference type="Gene3D" id="3.30.565.10">
    <property type="entry name" value="Histidine kinase-like ATPase, C-terminal domain"/>
    <property type="match status" value="1"/>
</dbReference>
<protein>
    <recommendedName>
        <fullName evidence="2">histidine kinase</fullName>
        <ecNumber evidence="2">2.7.13.3</ecNumber>
    </recommendedName>
</protein>
<dbReference type="InterPro" id="IPR005467">
    <property type="entry name" value="His_kinase_dom"/>
</dbReference>
<evidence type="ECO:0000259" key="9">
    <source>
        <dbReference type="PROSITE" id="PS50110"/>
    </source>
</evidence>
<dbReference type="EC" id="2.7.13.3" evidence="2"/>
<feature type="transmembrane region" description="Helical" evidence="7">
    <location>
        <begin position="164"/>
        <end position="185"/>
    </location>
</feature>